<protein>
    <submittedName>
        <fullName evidence="1">Uncharacterized protein</fullName>
    </submittedName>
</protein>
<dbReference type="RefSeq" id="WP_263595250.1">
    <property type="nucleotide sequence ID" value="NZ_CP107020.1"/>
</dbReference>
<gene>
    <name evidence="1" type="ORF">BRM3_06415</name>
</gene>
<dbReference type="Proteomes" id="UP001164305">
    <property type="component" value="Chromosome"/>
</dbReference>
<reference evidence="1" key="1">
    <citation type="submission" date="2022-10" db="EMBL/GenBank/DDBJ databases">
        <title>Whole-Genome Sequencing of Brachybacterium huguangmaarense BRM-3, Isolated from Betula schmidtii.</title>
        <authorList>
            <person name="Haam D."/>
        </authorList>
    </citation>
    <scope>NUCLEOTIDE SEQUENCE</scope>
    <source>
        <strain evidence="1">BRM-3</strain>
    </source>
</reference>
<proteinExistence type="predicted"/>
<evidence type="ECO:0000313" key="1">
    <source>
        <dbReference type="EMBL" id="UYG18044.1"/>
    </source>
</evidence>
<keyword evidence="2" id="KW-1185">Reference proteome</keyword>
<dbReference type="EMBL" id="CP107020">
    <property type="protein sequence ID" value="UYG18044.1"/>
    <property type="molecule type" value="Genomic_DNA"/>
</dbReference>
<accession>A0ABY6G4A6</accession>
<organism evidence="1 2">
    <name type="scientific">Brachybacterium huguangmaarense</name>
    <dbReference type="NCBI Taxonomy" id="1652028"/>
    <lineage>
        <taxon>Bacteria</taxon>
        <taxon>Bacillati</taxon>
        <taxon>Actinomycetota</taxon>
        <taxon>Actinomycetes</taxon>
        <taxon>Micrococcales</taxon>
        <taxon>Dermabacteraceae</taxon>
        <taxon>Brachybacterium</taxon>
    </lineage>
</organism>
<sequence length="83" mass="9122">MSFPAVALLDDESFLTIDVADALDAEVYELVLHGDLICVLAADGSTWVWSEPPSPTAYQRGHWLRSEESAAILCARTRESERG</sequence>
<name>A0ABY6G4A6_9MICO</name>
<evidence type="ECO:0000313" key="2">
    <source>
        <dbReference type="Proteomes" id="UP001164305"/>
    </source>
</evidence>